<keyword evidence="6" id="KW-1185">Reference proteome</keyword>
<dbReference type="Proteomes" id="UP001181347">
    <property type="component" value="Unassembled WGS sequence"/>
</dbReference>
<evidence type="ECO:0000313" key="6">
    <source>
        <dbReference type="Proteomes" id="UP000324870"/>
    </source>
</evidence>
<dbReference type="Pfam" id="PF13239">
    <property type="entry name" value="2TM"/>
    <property type="match status" value="1"/>
</dbReference>
<dbReference type="InterPro" id="IPR025698">
    <property type="entry name" value="2TM_dom"/>
</dbReference>
<reference evidence="4 6" key="1">
    <citation type="journal article" date="2019" name="Nat. Med.">
        <title>A library of human gut bacterial isolates paired with longitudinal multiomics data enables mechanistic microbiome research.</title>
        <authorList>
            <person name="Poyet M."/>
            <person name="Groussin M."/>
            <person name="Gibbons S.M."/>
            <person name="Avila-Pacheco J."/>
            <person name="Jiang X."/>
            <person name="Kearney S.M."/>
            <person name="Perrotta A.R."/>
            <person name="Berdy B."/>
            <person name="Zhao S."/>
            <person name="Lieberman T.D."/>
            <person name="Swanson P.K."/>
            <person name="Smith M."/>
            <person name="Roesemann S."/>
            <person name="Alexander J.E."/>
            <person name="Rich S.A."/>
            <person name="Livny J."/>
            <person name="Vlamakis H."/>
            <person name="Clish C."/>
            <person name="Bullock K."/>
            <person name="Deik A."/>
            <person name="Scott J."/>
            <person name="Pierce K.A."/>
            <person name="Xavier R.J."/>
            <person name="Alm E.J."/>
        </authorList>
    </citation>
    <scope>NUCLEOTIDE SEQUENCE [LARGE SCALE GENOMIC DNA]</scope>
    <source>
        <strain evidence="4 6">BIOML-A1</strain>
    </source>
</reference>
<protein>
    <submittedName>
        <fullName evidence="5">2TM domain-containing protein</fullName>
    </submittedName>
</protein>
<accession>A0A5B5VTJ1</accession>
<reference evidence="5" key="3">
    <citation type="submission" date="2023-10" db="EMBL/GenBank/DDBJ databases">
        <title>Genome Sequence of the Bacteria from From Gut Wall in Crohn's Disease.</title>
        <authorList>
            <person name="Rodriguez-Palacios A."/>
        </authorList>
    </citation>
    <scope>NUCLEOTIDE SEQUENCE</scope>
    <source>
        <strain evidence="5">CavFT-hAR58</strain>
    </source>
</reference>
<dbReference type="EMBL" id="BQOL01000001">
    <property type="protein sequence ID" value="GKI17681.1"/>
    <property type="molecule type" value="Genomic_DNA"/>
</dbReference>
<feature type="domain" description="2TM" evidence="2">
    <location>
        <begin position="18"/>
        <end position="62"/>
    </location>
</feature>
<evidence type="ECO:0000313" key="5">
    <source>
        <dbReference type="EMBL" id="MDU0260226.1"/>
    </source>
</evidence>
<reference evidence="3" key="2">
    <citation type="submission" date="2022-01" db="EMBL/GenBank/DDBJ databases">
        <title>Novel bile acid biosynthetic pathways are enriched in the microbiome of centenarians.</title>
        <authorList>
            <person name="Sato Y."/>
            <person name="Atarashi K."/>
            <person name="Plichta R.D."/>
            <person name="Arai Y."/>
            <person name="Sasajima S."/>
            <person name="Kearney M.S."/>
            <person name="Suda W."/>
            <person name="Takeshita K."/>
            <person name="Sasaki T."/>
            <person name="Okamoto S."/>
            <person name="Skelly N.A."/>
            <person name="Okamura Y."/>
            <person name="Vlamakis H."/>
            <person name="Li Y."/>
            <person name="Tanoue T."/>
            <person name="Takei H."/>
            <person name="Nittono H."/>
            <person name="Narushima S."/>
            <person name="Irie J."/>
            <person name="Itoh H."/>
            <person name="Moriya K."/>
            <person name="Sugiura Y."/>
            <person name="Suematsu M."/>
            <person name="Moritoki N."/>
            <person name="Shibata S."/>
            <person name="Littman R.D."/>
            <person name="Fischbach A.M."/>
            <person name="Uwamino Y."/>
            <person name="Inoue T."/>
            <person name="Honda A."/>
            <person name="Hattori M."/>
            <person name="Murai T."/>
            <person name="Xavier J.R."/>
            <person name="Hirose N."/>
            <person name="Honda K."/>
        </authorList>
    </citation>
    <scope>NUCLEOTIDE SEQUENCE</scope>
    <source>
        <strain evidence="3">CE91-St16</strain>
    </source>
</reference>
<organism evidence="5 7">
    <name type="scientific">Alistipes finegoldii</name>
    <dbReference type="NCBI Taxonomy" id="214856"/>
    <lineage>
        <taxon>Bacteria</taxon>
        <taxon>Pseudomonadati</taxon>
        <taxon>Bacteroidota</taxon>
        <taxon>Bacteroidia</taxon>
        <taxon>Bacteroidales</taxon>
        <taxon>Rikenellaceae</taxon>
        <taxon>Alistipes</taxon>
    </lineage>
</organism>
<feature type="transmembrane region" description="Helical" evidence="1">
    <location>
        <begin position="43"/>
        <end position="65"/>
    </location>
</feature>
<keyword evidence="1" id="KW-0812">Transmembrane</keyword>
<evidence type="ECO:0000259" key="2">
    <source>
        <dbReference type="Pfam" id="PF13239"/>
    </source>
</evidence>
<dbReference type="AlphaFoldDB" id="A0A5B5VTJ1"/>
<feature type="transmembrane region" description="Helical" evidence="1">
    <location>
        <begin position="18"/>
        <end position="37"/>
    </location>
</feature>
<dbReference type="Proteomes" id="UP001055105">
    <property type="component" value="Unassembled WGS sequence"/>
</dbReference>
<dbReference type="EMBL" id="JAWDES010000005">
    <property type="protein sequence ID" value="MDU0260226.1"/>
    <property type="molecule type" value="Genomic_DNA"/>
</dbReference>
<comment type="caution">
    <text evidence="5">The sequence shown here is derived from an EMBL/GenBank/DDBJ whole genome shotgun (WGS) entry which is preliminary data.</text>
</comment>
<gene>
    <name evidence="3" type="ORF">CE91St16_05890</name>
    <name evidence="4" type="ORF">F2A26_00530</name>
    <name evidence="5" type="ORF">RVH17_08885</name>
</gene>
<keyword evidence="1" id="KW-0472">Membrane</keyword>
<dbReference type="Proteomes" id="UP000324870">
    <property type="component" value="Unassembled WGS sequence"/>
</dbReference>
<dbReference type="RefSeq" id="WP_009597423.1">
    <property type="nucleotide sequence ID" value="NZ_AP025581.1"/>
</dbReference>
<evidence type="ECO:0000313" key="3">
    <source>
        <dbReference type="EMBL" id="GKI17681.1"/>
    </source>
</evidence>
<proteinExistence type="predicted"/>
<keyword evidence="1" id="KW-1133">Transmembrane helix</keyword>
<evidence type="ECO:0000313" key="7">
    <source>
        <dbReference type="Proteomes" id="UP001181347"/>
    </source>
</evidence>
<sequence length="75" mass="9005">MELTNTSPDKRRLFGRWFARRITTYLVVCAFLAFVNWQTSPHYWWVAWVAAGWGLNLVLSLVWYLTDCDDENNYR</sequence>
<name>A0A5B5VTJ1_9BACT</name>
<evidence type="ECO:0000256" key="1">
    <source>
        <dbReference type="SAM" id="Phobius"/>
    </source>
</evidence>
<dbReference type="EMBL" id="VVND01000001">
    <property type="protein sequence ID" value="KAA3160816.1"/>
    <property type="molecule type" value="Genomic_DNA"/>
</dbReference>
<evidence type="ECO:0000313" key="4">
    <source>
        <dbReference type="EMBL" id="KAA3160816.1"/>
    </source>
</evidence>